<organism evidence="7 8">
    <name type="scientific">Aspergillus glaucus CBS 516.65</name>
    <dbReference type="NCBI Taxonomy" id="1160497"/>
    <lineage>
        <taxon>Eukaryota</taxon>
        <taxon>Fungi</taxon>
        <taxon>Dikarya</taxon>
        <taxon>Ascomycota</taxon>
        <taxon>Pezizomycotina</taxon>
        <taxon>Eurotiomycetes</taxon>
        <taxon>Eurotiomycetidae</taxon>
        <taxon>Eurotiales</taxon>
        <taxon>Aspergillaceae</taxon>
        <taxon>Aspergillus</taxon>
        <taxon>Aspergillus subgen. Aspergillus</taxon>
    </lineage>
</organism>
<dbReference type="InterPro" id="IPR016155">
    <property type="entry name" value="Mopterin_synth/thiamin_S_b"/>
</dbReference>
<comment type="function">
    <text evidence="5">Acts as a sulfur carrier required for molybdopterin biosynthesis. Component of the molybdopterin synthase complex that catalyzes the conversion of precursor Z into molybdopterin by mediating the incorporation of 2 sulfur atoms into precursor Z to generate a dithiolene group. In the complex, serves as sulfur donor by being thiocarboxylated (-COSH) at its C-terminus by UBA4. After interaction with MOCS2B, the sulfur is then transferred to precursor Z to form molybdopterin.</text>
</comment>
<comment type="similarity">
    <text evidence="5">Belongs to the MoaD family. MOCS2A subfamily.</text>
</comment>
<dbReference type="AlphaFoldDB" id="A0A1L9VJD0"/>
<comment type="subcellular location">
    <subcellularLocation>
        <location evidence="5">Cytoplasm</location>
    </subcellularLocation>
</comment>
<dbReference type="Pfam" id="PF02597">
    <property type="entry name" value="ThiS"/>
    <property type="match status" value="1"/>
</dbReference>
<dbReference type="STRING" id="1160497.A0A1L9VJD0"/>
<dbReference type="GO" id="GO:0030366">
    <property type="term" value="F:molybdopterin synthase activity"/>
    <property type="evidence" value="ECO:0007669"/>
    <property type="project" value="UniProtKB-UniRule"/>
</dbReference>
<dbReference type="SUPFAM" id="SSF54285">
    <property type="entry name" value="MoaD/ThiS"/>
    <property type="match status" value="1"/>
</dbReference>
<comment type="pathway">
    <text evidence="5">Cofactor biosynthesis; molybdopterin biosynthesis.</text>
</comment>
<dbReference type="InterPro" id="IPR028887">
    <property type="entry name" value="MOCS2A_euk"/>
</dbReference>
<keyword evidence="2 5" id="KW-0597">Phosphoprotein</keyword>
<dbReference type="InterPro" id="IPR003749">
    <property type="entry name" value="ThiS/MoaD-like"/>
</dbReference>
<gene>
    <name evidence="5" type="primary">cnxG</name>
    <name evidence="7" type="ORF">ASPGLDRAFT_47726</name>
</gene>
<dbReference type="PANTHER" id="PTHR33359:SF1">
    <property type="entry name" value="MOLYBDOPTERIN SYNTHASE SULFUR CARRIER SUBUNIT"/>
    <property type="match status" value="1"/>
</dbReference>
<dbReference type="Proteomes" id="UP000184300">
    <property type="component" value="Unassembled WGS sequence"/>
</dbReference>
<dbReference type="Gene3D" id="3.10.20.30">
    <property type="match status" value="1"/>
</dbReference>
<evidence type="ECO:0000256" key="5">
    <source>
        <dbReference type="HAMAP-Rule" id="MF_03051"/>
    </source>
</evidence>
<dbReference type="VEuPathDB" id="FungiDB:ASPGLDRAFT_47726"/>
<keyword evidence="1 5" id="KW-0963">Cytoplasm</keyword>
<reference evidence="8" key="1">
    <citation type="journal article" date="2017" name="Genome Biol.">
        <title>Comparative genomics reveals high biological diversity and specific adaptations in the industrially and medically important fungal genus Aspergillus.</title>
        <authorList>
            <person name="de Vries R.P."/>
            <person name="Riley R."/>
            <person name="Wiebenga A."/>
            <person name="Aguilar-Osorio G."/>
            <person name="Amillis S."/>
            <person name="Uchima C.A."/>
            <person name="Anderluh G."/>
            <person name="Asadollahi M."/>
            <person name="Askin M."/>
            <person name="Barry K."/>
            <person name="Battaglia E."/>
            <person name="Bayram O."/>
            <person name="Benocci T."/>
            <person name="Braus-Stromeyer S.A."/>
            <person name="Caldana C."/>
            <person name="Canovas D."/>
            <person name="Cerqueira G.C."/>
            <person name="Chen F."/>
            <person name="Chen W."/>
            <person name="Choi C."/>
            <person name="Clum A."/>
            <person name="Dos Santos R.A."/>
            <person name="Damasio A.R."/>
            <person name="Diallinas G."/>
            <person name="Emri T."/>
            <person name="Fekete E."/>
            <person name="Flipphi M."/>
            <person name="Freyberg S."/>
            <person name="Gallo A."/>
            <person name="Gournas C."/>
            <person name="Habgood R."/>
            <person name="Hainaut M."/>
            <person name="Harispe M.L."/>
            <person name="Henrissat B."/>
            <person name="Hilden K.S."/>
            <person name="Hope R."/>
            <person name="Hossain A."/>
            <person name="Karabika E."/>
            <person name="Karaffa L."/>
            <person name="Karanyi Z."/>
            <person name="Krasevec N."/>
            <person name="Kuo A."/>
            <person name="Kusch H."/>
            <person name="LaButti K."/>
            <person name="Lagendijk E.L."/>
            <person name="Lapidus A."/>
            <person name="Levasseur A."/>
            <person name="Lindquist E."/>
            <person name="Lipzen A."/>
            <person name="Logrieco A.F."/>
            <person name="MacCabe A."/>
            <person name="Maekelae M.R."/>
            <person name="Malavazi I."/>
            <person name="Melin P."/>
            <person name="Meyer V."/>
            <person name="Mielnichuk N."/>
            <person name="Miskei M."/>
            <person name="Molnar A.P."/>
            <person name="Mule G."/>
            <person name="Ngan C.Y."/>
            <person name="Orejas M."/>
            <person name="Orosz E."/>
            <person name="Ouedraogo J.P."/>
            <person name="Overkamp K.M."/>
            <person name="Park H.-S."/>
            <person name="Perrone G."/>
            <person name="Piumi F."/>
            <person name="Punt P.J."/>
            <person name="Ram A.F."/>
            <person name="Ramon A."/>
            <person name="Rauscher S."/>
            <person name="Record E."/>
            <person name="Riano-Pachon D.M."/>
            <person name="Robert V."/>
            <person name="Roehrig J."/>
            <person name="Ruller R."/>
            <person name="Salamov A."/>
            <person name="Salih N.S."/>
            <person name="Samson R.A."/>
            <person name="Sandor E."/>
            <person name="Sanguinetti M."/>
            <person name="Schuetze T."/>
            <person name="Sepcic K."/>
            <person name="Shelest E."/>
            <person name="Sherlock G."/>
            <person name="Sophianopoulou V."/>
            <person name="Squina F.M."/>
            <person name="Sun H."/>
            <person name="Susca A."/>
            <person name="Todd R.B."/>
            <person name="Tsang A."/>
            <person name="Unkles S.E."/>
            <person name="van de Wiele N."/>
            <person name="van Rossen-Uffink D."/>
            <person name="Oliveira J.V."/>
            <person name="Vesth T.C."/>
            <person name="Visser J."/>
            <person name="Yu J.-H."/>
            <person name="Zhou M."/>
            <person name="Andersen M.R."/>
            <person name="Archer D.B."/>
            <person name="Baker S.E."/>
            <person name="Benoit I."/>
            <person name="Brakhage A.A."/>
            <person name="Braus G.H."/>
            <person name="Fischer R."/>
            <person name="Frisvad J.C."/>
            <person name="Goldman G.H."/>
            <person name="Houbraken J."/>
            <person name="Oakley B."/>
            <person name="Pocsi I."/>
            <person name="Scazzocchio C."/>
            <person name="Seiboth B."/>
            <person name="vanKuyk P.A."/>
            <person name="Wortman J."/>
            <person name="Dyer P.S."/>
            <person name="Grigoriev I.V."/>
        </authorList>
    </citation>
    <scope>NUCLEOTIDE SEQUENCE [LARGE SCALE GENOMIC DNA]</scope>
    <source>
        <strain evidence="8">CBS 516.65</strain>
    </source>
</reference>
<comment type="subunit">
    <text evidence="5">Heterotetramer; composed of 2 small (MOCS2A) and 2 large (MOCS2B) subunits.</text>
</comment>
<sequence length="129" mass="13955">MAHFMSVESISPDPALSSHFTSTNSPTTTTTQHHTTTTTMATFQIHYFSTASSYANKNTEALPAPLPLAQLFDTLESRYPGIREKVLQSCGVSVGDEYVDVEEAEQYQSEGRVIQAGDEVAIIPPVSSG</sequence>
<dbReference type="GO" id="GO:1990140">
    <property type="term" value="C:molybdopterin synthase complex"/>
    <property type="evidence" value="ECO:0007669"/>
    <property type="project" value="UniProtKB-UniRule"/>
</dbReference>
<dbReference type="EMBL" id="KV878898">
    <property type="protein sequence ID" value="OJJ84004.1"/>
    <property type="molecule type" value="Genomic_DNA"/>
</dbReference>
<dbReference type="GO" id="GO:0000166">
    <property type="term" value="F:nucleotide binding"/>
    <property type="evidence" value="ECO:0007669"/>
    <property type="project" value="UniProtKB-KW"/>
</dbReference>
<accession>A0A1L9VJD0</accession>
<feature type="modified residue" description="Glycyl adenylate; alternate" evidence="5">
    <location>
        <position position="129"/>
    </location>
</feature>
<evidence type="ECO:0000256" key="3">
    <source>
        <dbReference type="ARBA" id="ARBA00022741"/>
    </source>
</evidence>
<dbReference type="GO" id="GO:1990133">
    <property type="term" value="C:molybdopterin adenylyltransferase complex"/>
    <property type="evidence" value="ECO:0007669"/>
    <property type="project" value="TreeGrafter"/>
</dbReference>
<keyword evidence="4 5" id="KW-0501">Molybdenum cofactor biosynthesis</keyword>
<dbReference type="GO" id="GO:0006777">
    <property type="term" value="P:Mo-molybdopterin cofactor biosynthetic process"/>
    <property type="evidence" value="ECO:0007669"/>
    <property type="project" value="UniProtKB-UniRule"/>
</dbReference>
<proteinExistence type="inferred from homology"/>
<keyword evidence="8" id="KW-1185">Reference proteome</keyword>
<dbReference type="CDD" id="cd00754">
    <property type="entry name" value="Ubl_MoaD"/>
    <property type="match status" value="1"/>
</dbReference>
<evidence type="ECO:0000256" key="2">
    <source>
        <dbReference type="ARBA" id="ARBA00022553"/>
    </source>
</evidence>
<evidence type="ECO:0000256" key="6">
    <source>
        <dbReference type="SAM" id="MobiDB-lite"/>
    </source>
</evidence>
<keyword evidence="3 5" id="KW-0547">Nucleotide-binding</keyword>
<evidence type="ECO:0000313" key="8">
    <source>
        <dbReference type="Proteomes" id="UP000184300"/>
    </source>
</evidence>
<evidence type="ECO:0000256" key="1">
    <source>
        <dbReference type="ARBA" id="ARBA00022490"/>
    </source>
</evidence>
<dbReference type="HAMAP" id="MF_03051">
    <property type="entry name" value="MOCS2A"/>
    <property type="match status" value="1"/>
</dbReference>
<dbReference type="UniPathway" id="UPA00344"/>
<name>A0A1L9VJD0_ASPGL</name>
<feature type="region of interest" description="Disordered" evidence="6">
    <location>
        <begin position="1"/>
        <end position="34"/>
    </location>
</feature>
<dbReference type="PANTHER" id="PTHR33359">
    <property type="entry name" value="MOLYBDOPTERIN SYNTHASE SULFUR CARRIER SUBUNIT"/>
    <property type="match status" value="1"/>
</dbReference>
<evidence type="ECO:0000256" key="4">
    <source>
        <dbReference type="ARBA" id="ARBA00023150"/>
    </source>
</evidence>
<dbReference type="OrthoDB" id="5595860at2759"/>
<protein>
    <recommendedName>
        <fullName evidence="5">Molybdopterin synthase sulfur carrier subunit</fullName>
    </recommendedName>
    <alternativeName>
        <fullName evidence="5">Common component for nitrate reductase and xanthine dehydrogenase protein G</fullName>
    </alternativeName>
    <alternativeName>
        <fullName evidence="5">Molybdenum cofactor synthesis protein 2 small subunit</fullName>
    </alternativeName>
    <alternativeName>
        <fullName evidence="5">Molybdenum cofactor synthesis protein 2A</fullName>
    </alternativeName>
    <alternativeName>
        <fullName evidence="5">Sulfur carrier protein MOCS2A</fullName>
        <shortName evidence="5">MOCS2A</shortName>
    </alternativeName>
</protein>
<feature type="compositionally biased region" description="Low complexity" evidence="6">
    <location>
        <begin position="17"/>
        <end position="34"/>
    </location>
</feature>
<dbReference type="InterPro" id="IPR044672">
    <property type="entry name" value="MOCS2A"/>
</dbReference>
<dbReference type="InterPro" id="IPR012675">
    <property type="entry name" value="Beta-grasp_dom_sf"/>
</dbReference>
<evidence type="ECO:0000313" key="7">
    <source>
        <dbReference type="EMBL" id="OJJ84004.1"/>
    </source>
</evidence>
<feature type="modified residue" description="1-thioglycine; alternate" evidence="5">
    <location>
        <position position="129"/>
    </location>
</feature>
<comment type="PTM">
    <text evidence="5">C-terminal thiocarboxylation occurs in 2 steps, it is first acyl-adenylated (-COAMP) via the hesA/moeB/thiF part of UBA4, then thiocarboxylated (-COSH) via the rhodanese domain of UBA4.</text>
</comment>